<dbReference type="InterPro" id="IPR002347">
    <property type="entry name" value="SDR_fam"/>
</dbReference>
<proteinExistence type="inferred from homology"/>
<dbReference type="RefSeq" id="WP_208718335.1">
    <property type="nucleotide sequence ID" value="NZ_CP024770.1"/>
</dbReference>
<dbReference type="AlphaFoldDB" id="A0A6B9GFH5"/>
<protein>
    <submittedName>
        <fullName evidence="4">Short-chain dehydrogenase/reductase</fullName>
    </submittedName>
</protein>
<dbReference type="Pfam" id="PF00106">
    <property type="entry name" value="adh_short"/>
    <property type="match status" value="1"/>
</dbReference>
<evidence type="ECO:0000313" key="4">
    <source>
        <dbReference type="EMBL" id="QGY32449.1"/>
    </source>
</evidence>
<dbReference type="PROSITE" id="PS00061">
    <property type="entry name" value="ADH_SHORT"/>
    <property type="match status" value="1"/>
</dbReference>
<dbReference type="Proteomes" id="UP000502005">
    <property type="component" value="Plasmid pNE1B"/>
</dbReference>
<dbReference type="PANTHER" id="PTHR43976">
    <property type="entry name" value="SHORT CHAIN DEHYDROGENASE"/>
    <property type="match status" value="1"/>
</dbReference>
<keyword evidence="2" id="KW-0560">Oxidoreductase</keyword>
<keyword evidence="4" id="KW-0614">Plasmid</keyword>
<comment type="similarity">
    <text evidence="1 3">Belongs to the short-chain dehydrogenases/reductases (SDR) family.</text>
</comment>
<geneLocation type="plasmid" evidence="5">
    <name>pne1b</name>
</geneLocation>
<sequence length="278" mass="30551">MSQTALITGCSSGFGLATAQLLASRGWNVIASMRQPADSCLEEQENILITRLDVQDRHSIDAAITAGLQRFGTIDAVINNAGWGINAVFEEVPRKSIQEIFDVNLFGVMDVTRAILPQFRANRKGTILNVSSGVGVFGLPLATLYNASKFALEGFSESLSYELEGLGIRVKIVEPGAVPDTEFSRKSRARSAEYAVIEDYNHFREEIALLYQGFRSRADADAVIKVAAGIFDALTDDSNQLRYVLTDDIKPFINARRSSTEEEYMTFMRSVFTPGKAS</sequence>
<organism evidence="4 5">
    <name type="scientific">Pantoea cypripedii</name>
    <name type="common">Pectobacterium cypripedii</name>
    <name type="synonym">Erwinia cypripedii</name>
    <dbReference type="NCBI Taxonomy" id="55209"/>
    <lineage>
        <taxon>Bacteria</taxon>
        <taxon>Pseudomonadati</taxon>
        <taxon>Pseudomonadota</taxon>
        <taxon>Gammaproteobacteria</taxon>
        <taxon>Enterobacterales</taxon>
        <taxon>Erwiniaceae</taxon>
        <taxon>Pantoea</taxon>
    </lineage>
</organism>
<evidence type="ECO:0000313" key="5">
    <source>
        <dbReference type="Proteomes" id="UP000502005"/>
    </source>
</evidence>
<dbReference type="GO" id="GO:0016491">
    <property type="term" value="F:oxidoreductase activity"/>
    <property type="evidence" value="ECO:0007669"/>
    <property type="project" value="UniProtKB-KW"/>
</dbReference>
<dbReference type="CDD" id="cd05374">
    <property type="entry name" value="17beta-HSD-like_SDR_c"/>
    <property type="match status" value="1"/>
</dbReference>
<evidence type="ECO:0000256" key="3">
    <source>
        <dbReference type="RuleBase" id="RU000363"/>
    </source>
</evidence>
<dbReference type="PRINTS" id="PR00080">
    <property type="entry name" value="SDRFAMILY"/>
</dbReference>
<dbReference type="PANTHER" id="PTHR43976:SF16">
    <property type="entry name" value="SHORT-CHAIN DEHYDROGENASE_REDUCTASE FAMILY PROTEIN"/>
    <property type="match status" value="1"/>
</dbReference>
<evidence type="ECO:0000256" key="2">
    <source>
        <dbReference type="ARBA" id="ARBA00023002"/>
    </source>
</evidence>
<reference evidence="4 5" key="1">
    <citation type="submission" date="2017-11" db="EMBL/GenBank/DDBJ databases">
        <title>Genome sequence of Pantoea cypripedii NE1.</title>
        <authorList>
            <person name="Nascimento F.X."/>
        </authorList>
    </citation>
    <scope>NUCLEOTIDE SEQUENCE [LARGE SCALE GENOMIC DNA]</scope>
    <source>
        <strain evidence="4 5">NE1</strain>
        <plasmid evidence="5">pne1b</plasmid>
    </source>
</reference>
<name>A0A6B9GFH5_PANCY</name>
<dbReference type="Gene3D" id="3.40.50.720">
    <property type="entry name" value="NAD(P)-binding Rossmann-like Domain"/>
    <property type="match status" value="1"/>
</dbReference>
<dbReference type="PRINTS" id="PR00081">
    <property type="entry name" value="GDHRDH"/>
</dbReference>
<accession>A0A6B9GFH5</accession>
<dbReference type="InterPro" id="IPR051911">
    <property type="entry name" value="SDR_oxidoreductase"/>
</dbReference>
<dbReference type="EMBL" id="CP024770">
    <property type="protein sequence ID" value="QGY32449.1"/>
    <property type="molecule type" value="Genomic_DNA"/>
</dbReference>
<dbReference type="InterPro" id="IPR020904">
    <property type="entry name" value="Sc_DH/Rdtase_CS"/>
</dbReference>
<dbReference type="SUPFAM" id="SSF51735">
    <property type="entry name" value="NAD(P)-binding Rossmann-fold domains"/>
    <property type="match status" value="1"/>
</dbReference>
<gene>
    <name evidence="4" type="ORF">CUN67_26110</name>
</gene>
<dbReference type="InterPro" id="IPR036291">
    <property type="entry name" value="NAD(P)-bd_dom_sf"/>
</dbReference>
<evidence type="ECO:0000256" key="1">
    <source>
        <dbReference type="ARBA" id="ARBA00006484"/>
    </source>
</evidence>